<keyword evidence="1" id="KW-0808">Transferase</keyword>
<keyword evidence="1" id="KW-0032">Aminotransferase</keyword>
<keyword evidence="2" id="KW-1185">Reference proteome</keyword>
<dbReference type="Proteomes" id="UP000308886">
    <property type="component" value="Unassembled WGS sequence"/>
</dbReference>
<proteinExistence type="predicted"/>
<comment type="caution">
    <text evidence="1">The sequence shown here is derived from an EMBL/GenBank/DDBJ whole genome shotgun (WGS) entry which is preliminary data.</text>
</comment>
<evidence type="ECO:0000313" key="2">
    <source>
        <dbReference type="Proteomes" id="UP000308886"/>
    </source>
</evidence>
<dbReference type="EMBL" id="SRZC01000021">
    <property type="protein sequence ID" value="TGX80816.1"/>
    <property type="molecule type" value="Genomic_DNA"/>
</dbReference>
<gene>
    <name evidence="1" type="ORF">E5358_11760</name>
</gene>
<evidence type="ECO:0000313" key="1">
    <source>
        <dbReference type="EMBL" id="TGX80816.1"/>
    </source>
</evidence>
<sequence length="394" mass="44799">MKYDFDEIVPREGTDSMKLKYVKDICGRDDVLPMWVADMNFRTPPFVVKAIEKRANQGVLGYTCTHDRYYDSICRWSKEHYGMEITNENVNYIPGVVAGILLAVQVFTEKNDKILIQQPVYHPFRIVPEATGRKVVMSPLRRVGSSFEMDFEQLRKDIEGCKMMILCNPHNPAGICWSKEDLQTVAQICAEEGVLVISDEIHCDMVLHGRKHIPFATVSEDARMNSITLQAPSKVFNMPGVVAAQAIVFNPDIREKYFGYIWGTDQDAGNVFAYDCVAACYSEEGDEWRREMLAYVEENIDLLCARLAEECPQITPIKPEASFLVFLDCRKLMEEKGMKEQSELVRFFADKAHLAFNSGDMFGSLGKGYMRMNIACPRSVVNEAINLMVEAVKQ</sequence>
<name>A0AC61QN15_9BACT</name>
<organism evidence="1 2">
    <name type="scientific">Palleniella muris</name>
    <dbReference type="NCBI Taxonomy" id="3038145"/>
    <lineage>
        <taxon>Bacteria</taxon>
        <taxon>Pseudomonadati</taxon>
        <taxon>Bacteroidota</taxon>
        <taxon>Bacteroidia</taxon>
        <taxon>Bacteroidales</taxon>
        <taxon>Prevotellaceae</taxon>
        <taxon>Palleniella</taxon>
    </lineage>
</organism>
<accession>A0AC61QN15</accession>
<reference evidence="1" key="1">
    <citation type="submission" date="2019-04" db="EMBL/GenBank/DDBJ databases">
        <title>Microbes associate with the intestines of laboratory mice.</title>
        <authorList>
            <person name="Navarre W."/>
            <person name="Wong E."/>
            <person name="Huang K."/>
            <person name="Tropini C."/>
            <person name="Ng K."/>
            <person name="Yu B."/>
        </authorList>
    </citation>
    <scope>NUCLEOTIDE SEQUENCE</scope>
    <source>
        <strain evidence="1">NM73_A23</strain>
    </source>
</reference>
<protein>
    <submittedName>
        <fullName evidence="1">Pyridoxal phosphate-dependent aminotransferase</fullName>
    </submittedName>
</protein>